<dbReference type="InterPro" id="IPR029030">
    <property type="entry name" value="Caspase-like_dom_sf"/>
</dbReference>
<name>A0ABV5IMF7_9ACTN</name>
<dbReference type="InterPro" id="IPR011600">
    <property type="entry name" value="Pept_C14_caspase"/>
</dbReference>
<dbReference type="Gene3D" id="2.60.34.10">
    <property type="entry name" value="Substrate Binding Domain Of DNAk, Chain A, domain 1"/>
    <property type="match status" value="1"/>
</dbReference>
<proteinExistence type="inferred from homology"/>
<keyword evidence="5" id="KW-0346">Stress response</keyword>
<dbReference type="InterPro" id="IPR013126">
    <property type="entry name" value="Hsp_70_fam"/>
</dbReference>
<evidence type="ECO:0000313" key="10">
    <source>
        <dbReference type="EMBL" id="MFB9205727.1"/>
    </source>
</evidence>
<dbReference type="PRINTS" id="PR00301">
    <property type="entry name" value="HEATSHOCK70"/>
</dbReference>
<protein>
    <submittedName>
        <fullName evidence="10">Hsp70 family protein</fullName>
    </submittedName>
</protein>
<dbReference type="Gene3D" id="3.90.640.10">
    <property type="entry name" value="Actin, Chain A, domain 4"/>
    <property type="match status" value="1"/>
</dbReference>
<gene>
    <name evidence="10" type="ORF">ACFFV7_31340</name>
</gene>
<dbReference type="PROSITE" id="PS01036">
    <property type="entry name" value="HSP70_3"/>
    <property type="match status" value="1"/>
</dbReference>
<dbReference type="Pfam" id="PF00012">
    <property type="entry name" value="HSP70"/>
    <property type="match status" value="2"/>
</dbReference>
<sequence>MTAWPDPARCRAVLIGTTTYTDQVMWPALPAVRANVTDLGEVLTSPRSWHLSRDHCARLIDPASSDHVLDLIHDAATEAADTVFIYYSGHGEKTENDLLLPIATTRPDRLRIGGVRFSVIREIIRERRAPRAVVVLDCCYSGMAHGMSGAALRGLIDTTSAYVLTSSARDTLSLAPPGERHTAFTGELLKILQEGIPAGPADLSIGDVTRALRYRLLDRRLPLPEYSQAGAADELPLIRNRPAPGRPRPEPARPDIRPAGTARGTGRAAGICFGTANSVITVIENGEPTVVPSAEGSPSMPSVVTFAKNGEVLVGEVAKRHLVINSERTVQGVAGKLGTDWSLRIDGTTYSAQQVSAFVLRRLKENAEAHLGEPVTDAVITVPAFFDDAQRQATTEAGALAGLNVLRLINEPTAAALAYGLDEEPDRSALVFDLGGSSLDVSVLYIGDGFVEVRATHGDTGLGGEDWDRRIVEELVRRFKKTTGVDLTKDRMALQRLTEAAERTKITLTGARDARVDLPYITAGKEGPLHLETTLTRKEFQALTADLLDRIRTPFLSAVGDAGLRISDLAYVVLAGGASRMPAVSALVKELSGGRTPLTRLGPAEAASIGAARQAGVLKADVTPMTLGLQGKGGVLRKVIERDVPVPVERTVTFTTTADGQSSLRIRVYEGEQPTAALNAVLGTYTVSGITAAPRGEPRIEVTFGLDADLAFTVSAREAATGRRLTVTQQPT</sequence>
<feature type="compositionally biased region" description="Basic and acidic residues" evidence="8">
    <location>
        <begin position="247"/>
        <end position="256"/>
    </location>
</feature>
<reference evidence="10 11" key="1">
    <citation type="submission" date="2024-09" db="EMBL/GenBank/DDBJ databases">
        <authorList>
            <person name="Sun Q."/>
            <person name="Mori K."/>
        </authorList>
    </citation>
    <scope>NUCLEOTIDE SEQUENCE [LARGE SCALE GENOMIC DNA]</scope>
    <source>
        <strain evidence="10 11">CCM 3426</strain>
    </source>
</reference>
<keyword evidence="2" id="KW-0597">Phosphoprotein</keyword>
<dbReference type="PROSITE" id="PS00329">
    <property type="entry name" value="HSP70_2"/>
    <property type="match status" value="1"/>
</dbReference>
<comment type="similarity">
    <text evidence="1 7">Belongs to the heat shock protein 70 family.</text>
</comment>
<keyword evidence="6" id="KW-0143">Chaperone</keyword>
<dbReference type="NCBIfam" id="NF047832">
    <property type="entry name" value="caspase_w_EACC1"/>
    <property type="match status" value="1"/>
</dbReference>
<evidence type="ECO:0000256" key="5">
    <source>
        <dbReference type="ARBA" id="ARBA00023016"/>
    </source>
</evidence>
<keyword evidence="3 7" id="KW-0547">Nucleotide-binding</keyword>
<dbReference type="SUPFAM" id="SSF52129">
    <property type="entry name" value="Caspase-like"/>
    <property type="match status" value="1"/>
</dbReference>
<keyword evidence="4 7" id="KW-0067">ATP-binding</keyword>
<dbReference type="PANTHER" id="PTHR19375">
    <property type="entry name" value="HEAT SHOCK PROTEIN 70KDA"/>
    <property type="match status" value="1"/>
</dbReference>
<dbReference type="Proteomes" id="UP001589647">
    <property type="component" value="Unassembled WGS sequence"/>
</dbReference>
<dbReference type="Pfam" id="PF00656">
    <property type="entry name" value="Peptidase_C14"/>
    <property type="match status" value="1"/>
</dbReference>
<dbReference type="InterPro" id="IPR043129">
    <property type="entry name" value="ATPase_NBD"/>
</dbReference>
<evidence type="ECO:0000259" key="9">
    <source>
        <dbReference type="Pfam" id="PF00656"/>
    </source>
</evidence>
<dbReference type="Gene3D" id="3.40.50.1460">
    <property type="match status" value="1"/>
</dbReference>
<feature type="domain" description="Peptidase C14 caspase" evidence="9">
    <location>
        <begin position="10"/>
        <end position="216"/>
    </location>
</feature>
<accession>A0ABV5IMF7</accession>
<dbReference type="EMBL" id="JBHMEI010000030">
    <property type="protein sequence ID" value="MFB9205727.1"/>
    <property type="molecule type" value="Genomic_DNA"/>
</dbReference>
<evidence type="ECO:0000256" key="4">
    <source>
        <dbReference type="ARBA" id="ARBA00022840"/>
    </source>
</evidence>
<organism evidence="10 11">
    <name type="scientific">Nonomuraea spiralis</name>
    <dbReference type="NCBI Taxonomy" id="46182"/>
    <lineage>
        <taxon>Bacteria</taxon>
        <taxon>Bacillati</taxon>
        <taxon>Actinomycetota</taxon>
        <taxon>Actinomycetes</taxon>
        <taxon>Streptosporangiales</taxon>
        <taxon>Streptosporangiaceae</taxon>
        <taxon>Nonomuraea</taxon>
    </lineage>
</organism>
<keyword evidence="11" id="KW-1185">Reference proteome</keyword>
<evidence type="ECO:0000256" key="3">
    <source>
        <dbReference type="ARBA" id="ARBA00022741"/>
    </source>
</evidence>
<evidence type="ECO:0000256" key="1">
    <source>
        <dbReference type="ARBA" id="ARBA00007381"/>
    </source>
</evidence>
<dbReference type="Gene3D" id="3.30.420.40">
    <property type="match status" value="2"/>
</dbReference>
<dbReference type="InterPro" id="IPR029047">
    <property type="entry name" value="HSP70_peptide-bd_sf"/>
</dbReference>
<dbReference type="SUPFAM" id="SSF53067">
    <property type="entry name" value="Actin-like ATPase domain"/>
    <property type="match status" value="2"/>
</dbReference>
<dbReference type="InterPro" id="IPR018181">
    <property type="entry name" value="Heat_shock_70_CS"/>
</dbReference>
<dbReference type="SUPFAM" id="SSF100920">
    <property type="entry name" value="Heat shock protein 70kD (HSP70), peptide-binding domain"/>
    <property type="match status" value="1"/>
</dbReference>
<feature type="region of interest" description="Disordered" evidence="8">
    <location>
        <begin position="232"/>
        <end position="264"/>
    </location>
</feature>
<comment type="caution">
    <text evidence="10">The sequence shown here is derived from an EMBL/GenBank/DDBJ whole genome shotgun (WGS) entry which is preliminary data.</text>
</comment>
<evidence type="ECO:0000256" key="6">
    <source>
        <dbReference type="ARBA" id="ARBA00023186"/>
    </source>
</evidence>
<evidence type="ECO:0000256" key="7">
    <source>
        <dbReference type="RuleBase" id="RU003322"/>
    </source>
</evidence>
<evidence type="ECO:0000313" key="11">
    <source>
        <dbReference type="Proteomes" id="UP001589647"/>
    </source>
</evidence>
<dbReference type="RefSeq" id="WP_189649494.1">
    <property type="nucleotide sequence ID" value="NZ_BMRC01000010.1"/>
</dbReference>
<evidence type="ECO:0000256" key="8">
    <source>
        <dbReference type="SAM" id="MobiDB-lite"/>
    </source>
</evidence>
<evidence type="ECO:0000256" key="2">
    <source>
        <dbReference type="ARBA" id="ARBA00022553"/>
    </source>
</evidence>